<feature type="region of interest" description="Disordered" evidence="1">
    <location>
        <begin position="1"/>
        <end position="51"/>
    </location>
</feature>
<evidence type="ECO:0000313" key="2">
    <source>
        <dbReference type="EMBL" id="WUP52329.1"/>
    </source>
</evidence>
<name>A0ABZ1SDF5_9ACTN</name>
<proteinExistence type="predicted"/>
<gene>
    <name evidence="2" type="ORF">OG994_12780</name>
</gene>
<dbReference type="RefSeq" id="WP_328853389.1">
    <property type="nucleotide sequence ID" value="NZ_CP108084.1"/>
</dbReference>
<sequence>MHPEIALSSPLGDPGLLPTQTHFLHADGTPAYISDLPRPRNPHQPLASQPS</sequence>
<protein>
    <submittedName>
        <fullName evidence="2">Uncharacterized protein</fullName>
    </submittedName>
</protein>
<keyword evidence="3" id="KW-1185">Reference proteome</keyword>
<organism evidence="2 3">
    <name type="scientific">Micromonospora globbae</name>
    <dbReference type="NCBI Taxonomy" id="1894969"/>
    <lineage>
        <taxon>Bacteria</taxon>
        <taxon>Bacillati</taxon>
        <taxon>Actinomycetota</taxon>
        <taxon>Actinomycetes</taxon>
        <taxon>Micromonosporales</taxon>
        <taxon>Micromonosporaceae</taxon>
        <taxon>Micromonospora</taxon>
    </lineage>
</organism>
<dbReference type="Proteomes" id="UP001432190">
    <property type="component" value="Chromosome"/>
</dbReference>
<dbReference type="EMBL" id="CP108084">
    <property type="protein sequence ID" value="WUP52329.1"/>
    <property type="molecule type" value="Genomic_DNA"/>
</dbReference>
<feature type="compositionally biased region" description="Low complexity" evidence="1">
    <location>
        <begin position="7"/>
        <end position="18"/>
    </location>
</feature>
<reference evidence="2" key="1">
    <citation type="submission" date="2022-10" db="EMBL/GenBank/DDBJ databases">
        <title>The complete genomes of actinobacterial strains from the NBC collection.</title>
        <authorList>
            <person name="Joergensen T.S."/>
            <person name="Alvarez Arevalo M."/>
            <person name="Sterndorff E.B."/>
            <person name="Faurdal D."/>
            <person name="Vuksanovic O."/>
            <person name="Mourched A.-S."/>
            <person name="Charusanti P."/>
            <person name="Shaw S."/>
            <person name="Blin K."/>
            <person name="Weber T."/>
        </authorList>
    </citation>
    <scope>NUCLEOTIDE SEQUENCE</scope>
    <source>
        <strain evidence="2">NBC_00256</strain>
    </source>
</reference>
<accession>A0ABZ1SDF5</accession>
<evidence type="ECO:0000313" key="3">
    <source>
        <dbReference type="Proteomes" id="UP001432190"/>
    </source>
</evidence>
<evidence type="ECO:0000256" key="1">
    <source>
        <dbReference type="SAM" id="MobiDB-lite"/>
    </source>
</evidence>